<dbReference type="AlphaFoldDB" id="A0A397TT47"/>
<reference evidence="1 2" key="1">
    <citation type="submission" date="2018-06" db="EMBL/GenBank/DDBJ databases">
        <title>Comparative genomics reveals the genomic features of Rhizophagus irregularis, R. cerebriforme, R. diaphanum and Gigaspora rosea, and their symbiotic lifestyle signature.</title>
        <authorList>
            <person name="Morin E."/>
            <person name="San Clemente H."/>
            <person name="Chen E.C.H."/>
            <person name="De La Providencia I."/>
            <person name="Hainaut M."/>
            <person name="Kuo A."/>
            <person name="Kohler A."/>
            <person name="Murat C."/>
            <person name="Tang N."/>
            <person name="Roy S."/>
            <person name="Loubradou J."/>
            <person name="Henrissat B."/>
            <person name="Grigoriev I.V."/>
            <person name="Corradi N."/>
            <person name="Roux C."/>
            <person name="Martin F.M."/>
        </authorList>
    </citation>
    <scope>NUCLEOTIDE SEQUENCE [LARGE SCALE GENOMIC DNA]</scope>
    <source>
        <strain evidence="1 2">DAOM 227022</strain>
    </source>
</reference>
<evidence type="ECO:0000313" key="1">
    <source>
        <dbReference type="EMBL" id="RIA98241.1"/>
    </source>
</evidence>
<evidence type="ECO:0000313" key="2">
    <source>
        <dbReference type="Proteomes" id="UP000265703"/>
    </source>
</evidence>
<sequence>MKKIIKFKLSHNILEVRSNCNRILVEEELTLNTESIKNVSLNIESEDLANLTSFSDNTSLDYNISTQSSNNDFCGIINEEKVEAATRVKQATNAAQIISEKNQVTLFADQYYHARGSLTEKIKNAVYQVFAQHNLPTIKSTVGGWIEWKKLPTIEWAFEHLDNQIDILDFDSKTFMEIILEKVFSNGSPSNNLTAFTMAVIVLFLDPHSGTVEMNKRIVALKMIIYLNELNEEEEFD</sequence>
<comment type="caution">
    <text evidence="1">The sequence shown here is derived from an EMBL/GenBank/DDBJ whole genome shotgun (WGS) entry which is preliminary data.</text>
</comment>
<dbReference type="OrthoDB" id="2382173at2759"/>
<dbReference type="Proteomes" id="UP000265703">
    <property type="component" value="Unassembled WGS sequence"/>
</dbReference>
<protein>
    <submittedName>
        <fullName evidence="1">Uncharacterized protein</fullName>
    </submittedName>
</protein>
<name>A0A397TT47_9GLOM</name>
<keyword evidence="2" id="KW-1185">Reference proteome</keyword>
<accession>A0A397TT47</accession>
<organism evidence="1 2">
    <name type="scientific">Glomus cerebriforme</name>
    <dbReference type="NCBI Taxonomy" id="658196"/>
    <lineage>
        <taxon>Eukaryota</taxon>
        <taxon>Fungi</taxon>
        <taxon>Fungi incertae sedis</taxon>
        <taxon>Mucoromycota</taxon>
        <taxon>Glomeromycotina</taxon>
        <taxon>Glomeromycetes</taxon>
        <taxon>Glomerales</taxon>
        <taxon>Glomeraceae</taxon>
        <taxon>Glomus</taxon>
    </lineage>
</organism>
<proteinExistence type="predicted"/>
<dbReference type="EMBL" id="QKYT01000018">
    <property type="protein sequence ID" value="RIA98241.1"/>
    <property type="molecule type" value="Genomic_DNA"/>
</dbReference>
<gene>
    <name evidence="1" type="ORF">C1645_812958</name>
</gene>